<dbReference type="EMBL" id="JACIJR010000001">
    <property type="protein sequence ID" value="MBB5728159.1"/>
    <property type="molecule type" value="Genomic_DNA"/>
</dbReference>
<gene>
    <name evidence="2" type="ORF">FHS99_000615</name>
</gene>
<proteinExistence type="predicted"/>
<evidence type="ECO:0000256" key="1">
    <source>
        <dbReference type="SAM" id="MobiDB-lite"/>
    </source>
</evidence>
<accession>A0A7W9BQB5</accession>
<dbReference type="Proteomes" id="UP000546701">
    <property type="component" value="Unassembled WGS sequence"/>
</dbReference>
<keyword evidence="3" id="KW-1185">Reference proteome</keyword>
<protein>
    <submittedName>
        <fullName evidence="2">Uncharacterized protein</fullName>
    </submittedName>
</protein>
<reference evidence="2 3" key="1">
    <citation type="submission" date="2020-08" db="EMBL/GenBank/DDBJ databases">
        <title>Genomic Encyclopedia of Type Strains, Phase IV (KMG-IV): sequencing the most valuable type-strain genomes for metagenomic binning, comparative biology and taxonomic classification.</title>
        <authorList>
            <person name="Goeker M."/>
        </authorList>
    </citation>
    <scope>NUCLEOTIDE SEQUENCE [LARGE SCALE GENOMIC DNA]</scope>
    <source>
        <strain evidence="2 3">DSM 103336</strain>
    </source>
</reference>
<name>A0A7W9BQB5_9SPHN</name>
<organism evidence="2 3">
    <name type="scientific">Sphingomonas prati</name>
    <dbReference type="NCBI Taxonomy" id="1843237"/>
    <lineage>
        <taxon>Bacteria</taxon>
        <taxon>Pseudomonadati</taxon>
        <taxon>Pseudomonadota</taxon>
        <taxon>Alphaproteobacteria</taxon>
        <taxon>Sphingomonadales</taxon>
        <taxon>Sphingomonadaceae</taxon>
        <taxon>Sphingomonas</taxon>
    </lineage>
</organism>
<dbReference type="RefSeq" id="WP_157174897.1">
    <property type="nucleotide sequence ID" value="NZ_BMJP01000001.1"/>
</dbReference>
<feature type="compositionally biased region" description="Basic and acidic residues" evidence="1">
    <location>
        <begin position="61"/>
        <end position="71"/>
    </location>
</feature>
<evidence type="ECO:0000313" key="2">
    <source>
        <dbReference type="EMBL" id="MBB5728159.1"/>
    </source>
</evidence>
<sequence>MGDDGTQPMQADGQDSPKLRPDGTAPAQRGRGPAGESNGGAYSDGGGKAAAEDDAALVSPHNDRSSPSEKA</sequence>
<comment type="caution">
    <text evidence="2">The sequence shown here is derived from an EMBL/GenBank/DDBJ whole genome shotgun (WGS) entry which is preliminary data.</text>
</comment>
<dbReference type="AlphaFoldDB" id="A0A7W9BQB5"/>
<evidence type="ECO:0000313" key="3">
    <source>
        <dbReference type="Proteomes" id="UP000546701"/>
    </source>
</evidence>
<feature type="region of interest" description="Disordered" evidence="1">
    <location>
        <begin position="1"/>
        <end position="71"/>
    </location>
</feature>